<organism evidence="2 4">
    <name type="scientific">Drosophila melanogaster</name>
    <name type="common">Fruit fly</name>
    <dbReference type="NCBI Taxonomy" id="7227"/>
    <lineage>
        <taxon>Eukaryota</taxon>
        <taxon>Metazoa</taxon>
        <taxon>Ecdysozoa</taxon>
        <taxon>Arthropoda</taxon>
        <taxon>Hexapoda</taxon>
        <taxon>Insecta</taxon>
        <taxon>Pterygota</taxon>
        <taxon>Neoptera</taxon>
        <taxon>Endopterygota</taxon>
        <taxon>Diptera</taxon>
        <taxon>Brachycera</taxon>
        <taxon>Muscomorpha</taxon>
        <taxon>Ephydroidea</taxon>
        <taxon>Drosophilidae</taxon>
        <taxon>Drosophila</taxon>
        <taxon>Sophophora</taxon>
    </lineage>
</organism>
<evidence type="ECO:0000313" key="4">
    <source>
        <dbReference type="Proteomes" id="UP000000803"/>
    </source>
</evidence>
<dbReference type="HOGENOM" id="CLU_1541743_0_0_1"/>
<dbReference type="OMA" id="FPATYFW"/>
<dbReference type="AGR" id="FB:FBgn0085264"/>
<dbReference type="Bgee" id="FBgn0085264">
    <property type="expression patterns" value="Expressed in ovary and 5 other cell types or tissues"/>
</dbReference>
<reference evidence="2 4" key="2">
    <citation type="journal article" date="2002" name="Genome Biol.">
        <title>Finishing a whole-genome shotgun: release 3 of the Drosophila melanogaster euchromatic genome sequence.</title>
        <authorList>
            <person name="Celniker S.E."/>
            <person name="Wheeler D.A."/>
            <person name="Kronmiller B."/>
            <person name="Carlson J.W."/>
            <person name="Halpern A."/>
            <person name="Patel S."/>
            <person name="Adams M."/>
            <person name="Champe M."/>
            <person name="Dugan S.P."/>
            <person name="Frise E."/>
            <person name="Hodgson A."/>
            <person name="George R.A."/>
            <person name="Hoskins R.A."/>
            <person name="Laverty T."/>
            <person name="Muzny D.M."/>
            <person name="Nelson C.R."/>
            <person name="Pacleb J.M."/>
            <person name="Park S."/>
            <person name="Pfeiffer B.D."/>
            <person name="Richards S."/>
            <person name="Sodergren E.J."/>
            <person name="Svirskas R."/>
            <person name="Tabor P.E."/>
            <person name="Wan K."/>
            <person name="Stapleton M."/>
            <person name="Sutton G.G."/>
            <person name="Venter C."/>
            <person name="Weinstock G."/>
            <person name="Scherer S.E."/>
            <person name="Myers E.W."/>
            <person name="Gibbs R.A."/>
            <person name="Rubin G.M."/>
        </authorList>
    </citation>
    <scope>NUCLEOTIDE SEQUENCE [LARGE SCALE GENOMIC DNA]</scope>
    <source>
        <strain evidence="4">Berkeley</strain>
    </source>
</reference>
<reference evidence="2 4" key="3">
    <citation type="journal article" date="2002" name="Genome Biol.">
        <title>Annotation of the Drosophila melanogaster euchromatic genome: a systematic review.</title>
        <authorList>
            <person name="Misra S."/>
            <person name="Crosby M.A."/>
            <person name="Mungall C.J."/>
            <person name="Matthews B.B."/>
            <person name="Campbell K.S."/>
            <person name="Hradecky P."/>
            <person name="Huang Y."/>
            <person name="Kaminker J.S."/>
            <person name="Millburn G.H."/>
            <person name="Prochnik S.E."/>
            <person name="Smith C.D."/>
            <person name="Tupy J.L."/>
            <person name="Whitfied E.J."/>
            <person name="Bayraktaroglu L."/>
            <person name="Berman B.P."/>
            <person name="Bettencourt B.R."/>
            <person name="Celniker S.E."/>
            <person name="de Grey A.D."/>
            <person name="Drysdale R.A."/>
            <person name="Harris N.L."/>
            <person name="Richter J."/>
            <person name="Russo S."/>
            <person name="Schroeder A.J."/>
            <person name="Shu S.Q."/>
            <person name="Stapleton M."/>
            <person name="Yamada C."/>
            <person name="Ashburner M."/>
            <person name="Gelbart W.M."/>
            <person name="Rubin G.M."/>
            <person name="Lewis S.E."/>
        </authorList>
    </citation>
    <scope>GENOME REANNOTATION</scope>
    <source>
        <strain evidence="4">Berkeley</strain>
    </source>
</reference>
<evidence type="ECO:0000313" key="2">
    <source>
        <dbReference type="EMBL" id="ABV53788.2"/>
    </source>
</evidence>
<reference evidence="2 4" key="9">
    <citation type="journal article" date="2015" name="G3 (Bethesda)">
        <title>Gene Model Annotations for Drosophila melanogaster: Impact of High-Throughput Data.</title>
        <authorList>
            <consortium name="FlyBase Consortium"/>
            <person name="Matthews B.B."/>
            <person name="Dos Santos G."/>
            <person name="Crosby M.A."/>
            <person name="Emmert D.B."/>
            <person name="St Pierre S.E."/>
            <person name="Gramates L.S."/>
            <person name="Zhou P."/>
            <person name="Schroeder A.J."/>
            <person name="Falls K."/>
            <person name="Strelets V."/>
            <person name="Russo S.M."/>
            <person name="Gelbart W.M."/>
            <person name="null"/>
        </authorList>
    </citation>
    <scope>NUCLEOTIDE SEQUENCE [LARGE SCALE GENOMIC DNA]</scope>
    <source>
        <strain evidence="4">Berkeley</strain>
    </source>
</reference>
<accession>A8DYC7</accession>
<reference evidence="2 4" key="7">
    <citation type="journal article" date="2007" name="Science">
        <title>The Release 5.1 annotation of Drosophila melanogaster heterochromatin.</title>
        <authorList>
            <person name="Smith C.D."/>
            <person name="Shu S."/>
            <person name="Mungall C.J."/>
            <person name="Karpen G.H."/>
        </authorList>
    </citation>
    <scope>NUCLEOTIDE SEQUENCE [LARGE SCALE GENOMIC DNA]</scope>
    <source>
        <strain evidence="4">Berkeley</strain>
    </source>
</reference>
<reference evidence="2 4" key="1">
    <citation type="journal article" date="2000" name="Science">
        <title>The genome sequence of Drosophila melanogaster.</title>
        <authorList>
            <person name="Adams M.D."/>
            <person name="Celniker S.E."/>
            <person name="Holt R.A."/>
            <person name="Evans C.A."/>
            <person name="Gocayne J.D."/>
            <person name="Amanatides P.G."/>
            <person name="Scherer S.E."/>
            <person name="Li P.W."/>
            <person name="Hoskins R.A."/>
            <person name="Galle R.F."/>
            <person name="George R.A."/>
            <person name="Lewis S.E."/>
            <person name="Richards S."/>
            <person name="Ashburner M."/>
            <person name="Henderson S.N."/>
            <person name="Sutton G.G."/>
            <person name="Wortman J.R."/>
            <person name="Yandell M.D."/>
            <person name="Zhang Q."/>
            <person name="Chen L.X."/>
            <person name="Brandon R.C."/>
            <person name="Rogers Y.H."/>
            <person name="Blazej R.G."/>
            <person name="Champe M."/>
            <person name="Pfeiffer B.D."/>
            <person name="Wan K.H."/>
            <person name="Doyle C."/>
            <person name="Baxter E.G."/>
            <person name="Helt G."/>
            <person name="Nelson C.R."/>
            <person name="Gabor G.L."/>
            <person name="Abril J.F."/>
            <person name="Agbayani A."/>
            <person name="An H.J."/>
            <person name="Andrews-Pfannkoch C."/>
            <person name="Baldwin D."/>
            <person name="Ballew R.M."/>
            <person name="Basu A."/>
            <person name="Baxendale J."/>
            <person name="Bayraktaroglu L."/>
            <person name="Beasley E.M."/>
            <person name="Beeson K.Y."/>
            <person name="Benos P.V."/>
            <person name="Berman B.P."/>
            <person name="Bhandari D."/>
            <person name="Bolshakov S."/>
            <person name="Borkova D."/>
            <person name="Botchan M.R."/>
            <person name="Bouck J."/>
            <person name="Brokstein P."/>
            <person name="Brottier P."/>
            <person name="Burtis K.C."/>
            <person name="Busam D.A."/>
            <person name="Butler H."/>
            <person name="Cadieu E."/>
            <person name="Center A."/>
            <person name="Chandra I."/>
            <person name="Cherry J.M."/>
            <person name="Cawley S."/>
            <person name="Dahlke C."/>
            <person name="Davenport L.B."/>
            <person name="Davies P."/>
            <person name="de Pablos B."/>
            <person name="Delcher A."/>
            <person name="Deng Z."/>
            <person name="Mays A.D."/>
            <person name="Dew I."/>
            <person name="Dietz S.M."/>
            <person name="Dodson K."/>
            <person name="Doup L.E."/>
            <person name="Downes M."/>
            <person name="Dugan-Rocha S."/>
            <person name="Dunkov B.C."/>
            <person name="Dunn P."/>
            <person name="Durbin K.J."/>
            <person name="Evangelista C.C."/>
            <person name="Ferraz C."/>
            <person name="Ferriera S."/>
            <person name="Fleischmann W."/>
            <person name="Fosler C."/>
            <person name="Gabrielian A.E."/>
            <person name="Garg N.S."/>
            <person name="Gelbart W.M."/>
            <person name="Glasser K."/>
            <person name="Glodek A."/>
            <person name="Gong F."/>
            <person name="Gorrell J.H."/>
            <person name="Gu Z."/>
            <person name="Guan P."/>
            <person name="Harris M."/>
            <person name="Harris N.L."/>
            <person name="Harvey D."/>
            <person name="Heiman T.J."/>
            <person name="Hernandez J.R."/>
            <person name="Houck J."/>
            <person name="Hostin D."/>
            <person name="Houston K.A."/>
            <person name="Howland T.J."/>
            <person name="Wei M.H."/>
            <person name="Ibegwam C."/>
            <person name="Jalali M."/>
            <person name="Kalush F."/>
            <person name="Karpen G.H."/>
            <person name="Ke Z."/>
            <person name="Kennison J.A."/>
            <person name="Ketchum K.A."/>
            <person name="Kimmel B.E."/>
            <person name="Kodira C.D."/>
            <person name="Kraft C."/>
            <person name="Kravitz S."/>
            <person name="Kulp D."/>
            <person name="Lai Z."/>
            <person name="Lasko P."/>
            <person name="Lei Y."/>
            <person name="Levitsky A.A."/>
            <person name="Li J."/>
            <person name="Li Z."/>
            <person name="Liang Y."/>
            <person name="Lin X."/>
            <person name="Liu X."/>
            <person name="Mattei B."/>
            <person name="McIntosh T.C."/>
            <person name="McLeod M.P."/>
            <person name="McPherson D."/>
            <person name="Merkulov G."/>
            <person name="Milshina N.V."/>
            <person name="Mobarry C."/>
            <person name="Morris J."/>
            <person name="Moshrefi A."/>
            <person name="Mount S.M."/>
            <person name="Moy M."/>
            <person name="Murphy B."/>
            <person name="Murphy L."/>
            <person name="Muzny D.M."/>
            <person name="Nelson D.L."/>
            <person name="Nelson D.R."/>
            <person name="Nelson K.A."/>
            <person name="Nixon K."/>
            <person name="Nusskern D.R."/>
            <person name="Pacleb J.M."/>
            <person name="Palazzolo M."/>
            <person name="Pittman G.S."/>
            <person name="Pan S."/>
            <person name="Pollard J."/>
            <person name="Puri V."/>
            <person name="Reese M.G."/>
            <person name="Reinert K."/>
            <person name="Remington K."/>
            <person name="Saunders R.D."/>
            <person name="Scheeler F."/>
            <person name="Shen H."/>
            <person name="Shue B.C."/>
            <person name="Siden-Kiamos I."/>
            <person name="Simpson M."/>
            <person name="Skupski M.P."/>
            <person name="Smith T."/>
            <person name="Spier E."/>
            <person name="Spradling A.C."/>
            <person name="Stapleton M."/>
            <person name="Strong R."/>
            <person name="Sun E."/>
            <person name="Svirskas R."/>
            <person name="Tector C."/>
            <person name="Turner R."/>
            <person name="Venter E."/>
            <person name="Wang A.H."/>
            <person name="Wang X."/>
            <person name="Wang Z.Y."/>
            <person name="Wassarman D.A."/>
            <person name="Weinstock G.M."/>
            <person name="Weissenbach J."/>
            <person name="Williams S.M."/>
            <person name="WoodageT"/>
            <person name="Worley K.C."/>
            <person name="Wu D."/>
            <person name="Yang S."/>
            <person name="Yao Q.A."/>
            <person name="Ye J."/>
            <person name="Yeh R.F."/>
            <person name="Zaveri J.S."/>
            <person name="Zhan M."/>
            <person name="Zhang G."/>
            <person name="Zhao Q."/>
            <person name="Zheng L."/>
            <person name="Zheng X.H."/>
            <person name="Zhong F.N."/>
            <person name="Zhong W."/>
            <person name="Zhou X."/>
            <person name="Zhu S."/>
            <person name="Zhu X."/>
            <person name="Smith H.O."/>
            <person name="Gibbs R.A."/>
            <person name="Myers E.W."/>
            <person name="Rubin G.M."/>
            <person name="Venter J.C."/>
        </authorList>
    </citation>
    <scope>NUCLEOTIDE SEQUENCE [LARGE SCALE GENOMIC DNA]</scope>
    <source>
        <strain evidence="4">Berkeley</strain>
    </source>
</reference>
<dbReference type="EMBL" id="AE013599">
    <property type="protein sequence ID" value="ABV53788.2"/>
    <property type="molecule type" value="Genomic_DNA"/>
</dbReference>
<dbReference type="PaxDb" id="7227-FBpp0289861"/>
<dbReference type="BioGRID-ORCS" id="5740771">
    <property type="hits" value="0 hits in 1 CRISPR screen"/>
</dbReference>
<dbReference type="FlyBase" id="FBgn0085264">
    <property type="gene designation" value="CG34235"/>
</dbReference>
<feature type="transmembrane region" description="Helical" evidence="1">
    <location>
        <begin position="86"/>
        <end position="109"/>
    </location>
</feature>
<keyword evidence="4" id="KW-1185">Reference proteome</keyword>
<dbReference type="OrthoDB" id="7839304at2759"/>
<reference evidence="2 4" key="10">
    <citation type="journal article" date="2015" name="G3 (Bethesda)">
        <title>Gene Model Annotations for Drosophila melanogaster: The Rule-Benders.</title>
        <authorList>
            <consortium name="FlyBase Consortium"/>
            <person name="Crosby M.A."/>
            <person name="Gramates L.S."/>
            <person name="Dos Santos G."/>
            <person name="Matthews B.B."/>
            <person name="St Pierre S.E."/>
            <person name="Zhou P."/>
            <person name="Schroeder A.J."/>
            <person name="Falls K."/>
            <person name="Emmert D.B."/>
            <person name="Russo S.M."/>
            <person name="Gelbart W.M."/>
            <person name="null"/>
        </authorList>
    </citation>
    <scope>NUCLEOTIDE SEQUENCE [LARGE SCALE GENOMIC DNA]</scope>
    <source>
        <strain evidence="4">Berkeley</strain>
    </source>
</reference>
<feature type="transmembrane region" description="Helical" evidence="1">
    <location>
        <begin position="15"/>
        <end position="37"/>
    </location>
</feature>
<reference evidence="2 4" key="5">
    <citation type="journal article" date="2002" name="Genome Biol.">
        <title>Heterochromatic sequences in a Drosophila whole-genome shotgun assembly.</title>
        <authorList>
            <person name="Hoskins R.A."/>
            <person name="Smith C.D."/>
            <person name="Carlson J.W."/>
            <person name="Carvalho A.B."/>
            <person name="Halpern A."/>
            <person name="Kaminker J.S."/>
            <person name="Kennedy C."/>
            <person name="Mungall C.J."/>
            <person name="Sullivan B.A."/>
            <person name="Sutton G.G."/>
            <person name="Yasuhara J.C."/>
            <person name="Wakimoto B.T."/>
            <person name="Myers E.W."/>
            <person name="Celniker S.E."/>
            <person name="Rubin G.M."/>
            <person name="Karpen G.H."/>
        </authorList>
    </citation>
    <scope>NUCLEOTIDE SEQUENCE [LARGE SCALE GENOMIC DNA]</scope>
    <source>
        <strain evidence="4">Berkeley</strain>
    </source>
</reference>
<dbReference type="VEuPathDB" id="VectorBase:FBgn0085264"/>
<dbReference type="KEGG" id="dme:Dmel_CG34235"/>
<protein>
    <submittedName>
        <fullName evidence="2">Uncharacterized protein</fullName>
    </submittedName>
</protein>
<dbReference type="RefSeq" id="NP_001097300.2">
    <property type="nucleotide sequence ID" value="NM_001103830.3"/>
</dbReference>
<dbReference type="PhylomeDB" id="A8DYC7"/>
<dbReference type="Proteomes" id="UP000000803">
    <property type="component" value="Chromosome 2R"/>
</dbReference>
<feature type="transmembrane region" description="Helical" evidence="1">
    <location>
        <begin position="147"/>
        <end position="168"/>
    </location>
</feature>
<reference evidence="2 4" key="4">
    <citation type="journal article" date="2002" name="Genome Biol.">
        <title>The transposable elements of the Drosophila melanogaster euchromatin: a genomics perspective.</title>
        <authorList>
            <person name="Kaminker J.S."/>
            <person name="Bergman C.M."/>
            <person name="Kronmiller B."/>
            <person name="Carlson J."/>
            <person name="Svirskas R."/>
            <person name="Patel S."/>
            <person name="Frise E."/>
            <person name="Wheeler D.A."/>
            <person name="Lewis S.E."/>
            <person name="Rubin G.M."/>
            <person name="Ashburner M."/>
            <person name="Celniker S.E."/>
        </authorList>
    </citation>
    <scope>NUCLEOTIDE SEQUENCE [LARGE SCALE GENOMIC DNA]</scope>
    <source>
        <strain evidence="4">Berkeley</strain>
    </source>
</reference>
<keyword evidence="1" id="KW-0472">Membrane</keyword>
<keyword evidence="1" id="KW-0812">Transmembrane</keyword>
<name>A8DYC7_DROME</name>
<proteinExistence type="predicted"/>
<dbReference type="InParanoid" id="A8DYC7"/>
<evidence type="ECO:0000256" key="1">
    <source>
        <dbReference type="SAM" id="Phobius"/>
    </source>
</evidence>
<keyword evidence="1" id="KW-1133">Transmembrane helix</keyword>
<sequence length="174" mass="19834">MAIVDKFLYCFELKFGVLIIGFVDIILSILCGCYLPWIRRKVDADILILTQEPITVHGPSLVKSSDLYRFYVGEDFYFNRFGYSMYIFGLIVLILHIGACILIIISALSEEKIMAAPYVATAPMRFVVLLLILIWIVTKSFDCTTSFWLIGLSLFPATYFWLTVVSWFDPAISA</sequence>
<feature type="transmembrane region" description="Helical" evidence="1">
    <location>
        <begin position="115"/>
        <end position="135"/>
    </location>
</feature>
<gene>
    <name evidence="2" type="primary">Dmel\CG34235</name>
    <name evidence="2 3" type="ORF">CG34235</name>
    <name evidence="2" type="ORF">Dmel_CG34235</name>
</gene>
<reference evidence="2 4" key="11">
    <citation type="journal article" date="2015" name="Genome Res.">
        <title>The Release 6 reference sequence of the Drosophila melanogaster genome.</title>
        <authorList>
            <person name="Hoskins R.A."/>
            <person name="Carlson J.W."/>
            <person name="Wan K.H."/>
            <person name="Park S."/>
            <person name="Mendez I."/>
            <person name="Galle S.E."/>
            <person name="Booth B.W."/>
            <person name="Pfeiffer B.D."/>
            <person name="George R.A."/>
            <person name="Svirskas R."/>
            <person name="Krzywinski M."/>
            <person name="Schein J."/>
            <person name="Accardo M.C."/>
            <person name="Damia E."/>
            <person name="Messina G."/>
            <person name="Mendez-Lago M."/>
            <person name="de Pablos B."/>
            <person name="Demakova O.V."/>
            <person name="Andreyeva E.N."/>
            <person name="Boldyreva L.V."/>
            <person name="Marra M."/>
            <person name="Carvalho A.B."/>
            <person name="Dimitri P."/>
            <person name="Villasante A."/>
            <person name="Zhimulev I.F."/>
            <person name="Rubin G.M."/>
            <person name="Karpen G.H."/>
            <person name="Celniker S.E."/>
        </authorList>
    </citation>
    <scope>NUCLEOTIDE SEQUENCE [LARGE SCALE GENOMIC DNA]</scope>
    <source>
        <strain evidence="4">Berkeley</strain>
    </source>
</reference>
<reference evidence="2 4" key="6">
    <citation type="journal article" date="2005" name="PLoS Comput. Biol.">
        <title>Combined evidence annotation of transposable elements in genome sequences.</title>
        <authorList>
            <person name="Quesneville H."/>
            <person name="Bergman C.M."/>
            <person name="Andrieu O."/>
            <person name="Autard D."/>
            <person name="Nouaud D."/>
            <person name="Ashburner M."/>
            <person name="Anxolabehere D."/>
        </authorList>
    </citation>
    <scope>NUCLEOTIDE SEQUENCE [LARGE SCALE GENOMIC DNA]</scope>
    <source>
        <strain evidence="4">Berkeley</strain>
    </source>
</reference>
<evidence type="ECO:0000313" key="3">
    <source>
        <dbReference type="FlyBase" id="FBgn0085264"/>
    </source>
</evidence>
<dbReference type="GeneID" id="5740771"/>
<dbReference type="UCSC" id="CG34235-RA">
    <property type="organism name" value="d. melanogaster"/>
</dbReference>
<reference evidence="2 4" key="8">
    <citation type="journal article" date="2007" name="Science">
        <title>Sequence finishing and mapping of Drosophila melanogaster heterochromatin.</title>
        <authorList>
            <person name="Hoskins R.A."/>
            <person name="Carlson J.W."/>
            <person name="Kennedy C."/>
            <person name="Acevedo D."/>
            <person name="Evans-Holm M."/>
            <person name="Frise E."/>
            <person name="Wan K.H."/>
            <person name="Park S."/>
            <person name="Mendez-Lago M."/>
            <person name="Rossi F."/>
            <person name="Villasante A."/>
            <person name="Dimitri P."/>
            <person name="Karpen G.H."/>
            <person name="Celniker S.E."/>
        </authorList>
    </citation>
    <scope>NUCLEOTIDE SEQUENCE [LARGE SCALE GENOMIC DNA]</scope>
    <source>
        <strain evidence="4">Berkeley</strain>
    </source>
</reference>
<dbReference type="AlphaFoldDB" id="A8DYC7"/>